<organism evidence="3">
    <name type="scientific">marine sediment metagenome</name>
    <dbReference type="NCBI Taxonomy" id="412755"/>
    <lineage>
        <taxon>unclassified sequences</taxon>
        <taxon>metagenomes</taxon>
        <taxon>ecological metagenomes</taxon>
    </lineage>
</organism>
<name>X1NTM9_9ZZZZ</name>
<dbReference type="InterPro" id="IPR010819">
    <property type="entry name" value="AGE/CE"/>
</dbReference>
<proteinExistence type="inferred from homology"/>
<protein>
    <recommendedName>
        <fullName evidence="4">N-acylglucosamine 2-epimerase</fullName>
    </recommendedName>
</protein>
<dbReference type="GO" id="GO:0016853">
    <property type="term" value="F:isomerase activity"/>
    <property type="evidence" value="ECO:0007669"/>
    <property type="project" value="UniProtKB-KW"/>
</dbReference>
<accession>X1NTM9</accession>
<evidence type="ECO:0000313" key="3">
    <source>
        <dbReference type="EMBL" id="GAI33566.1"/>
    </source>
</evidence>
<keyword evidence="2" id="KW-0413">Isomerase</keyword>
<evidence type="ECO:0000256" key="1">
    <source>
        <dbReference type="ARBA" id="ARBA00008558"/>
    </source>
</evidence>
<feature type="non-terminal residue" evidence="3">
    <location>
        <position position="179"/>
    </location>
</feature>
<dbReference type="EMBL" id="BARV01031030">
    <property type="protein sequence ID" value="GAI33566.1"/>
    <property type="molecule type" value="Genomic_DNA"/>
</dbReference>
<comment type="caution">
    <text evidence="3">The sequence shown here is derived from an EMBL/GenBank/DDBJ whole genome shotgun (WGS) entry which is preliminary data.</text>
</comment>
<dbReference type="Gene3D" id="1.50.10.10">
    <property type="match status" value="1"/>
</dbReference>
<evidence type="ECO:0000256" key="2">
    <source>
        <dbReference type="ARBA" id="ARBA00023235"/>
    </source>
</evidence>
<dbReference type="SUPFAM" id="SSF48208">
    <property type="entry name" value="Six-hairpin glycosidases"/>
    <property type="match status" value="1"/>
</dbReference>
<evidence type="ECO:0008006" key="4">
    <source>
        <dbReference type="Google" id="ProtNLM"/>
    </source>
</evidence>
<gene>
    <name evidence="3" type="ORF">S06H3_49168</name>
</gene>
<reference evidence="3" key="1">
    <citation type="journal article" date="2014" name="Front. Microbiol.">
        <title>High frequency of phylogenetically diverse reductive dehalogenase-homologous genes in deep subseafloor sedimentary metagenomes.</title>
        <authorList>
            <person name="Kawai M."/>
            <person name="Futagami T."/>
            <person name="Toyoda A."/>
            <person name="Takaki Y."/>
            <person name="Nishi S."/>
            <person name="Hori S."/>
            <person name="Arai W."/>
            <person name="Tsubouchi T."/>
            <person name="Morono Y."/>
            <person name="Uchiyama I."/>
            <person name="Ito T."/>
            <person name="Fujiyama A."/>
            <person name="Inagaki F."/>
            <person name="Takami H."/>
        </authorList>
    </citation>
    <scope>NUCLEOTIDE SEQUENCE</scope>
    <source>
        <strain evidence="3">Expedition CK06-06</strain>
    </source>
</reference>
<dbReference type="GO" id="GO:0005975">
    <property type="term" value="P:carbohydrate metabolic process"/>
    <property type="evidence" value="ECO:0007669"/>
    <property type="project" value="InterPro"/>
</dbReference>
<dbReference type="InterPro" id="IPR012341">
    <property type="entry name" value="6hp_glycosidase-like_sf"/>
</dbReference>
<comment type="similarity">
    <text evidence="1">Belongs to the N-acylglucosamine 2-epimerase family.</text>
</comment>
<dbReference type="AlphaFoldDB" id="X1NTM9"/>
<dbReference type="PANTHER" id="PTHR15108">
    <property type="entry name" value="N-ACYLGLUCOSAMINE-2-EPIMERASE"/>
    <property type="match status" value="1"/>
</dbReference>
<sequence>MKRDYASLLEEVGKHLHDELLPYWSHRGDDAQFGGFLTFFDRHGNPTGETEKNLLANCRLIYSFASIHRAGHDPDGSFLERAGRGVQFVQEHFRDPVNHGWYWILERDGTPVDRKKIIYGHSFVIYAFSEYAMAAKDSSALDVANQAFELLQVKAADNLFGGYYEFFEEDWSHCKPGMY</sequence>
<dbReference type="InterPro" id="IPR008928">
    <property type="entry name" value="6-hairpin_glycosidase_sf"/>
</dbReference>
<dbReference type="Pfam" id="PF07221">
    <property type="entry name" value="GlcNAc_2-epim"/>
    <property type="match status" value="1"/>
</dbReference>